<dbReference type="EMBL" id="QENU01000007">
    <property type="protein sequence ID" value="PVX38833.1"/>
    <property type="molecule type" value="Genomic_DNA"/>
</dbReference>
<reference evidence="1 2" key="1">
    <citation type="submission" date="2018-05" db="EMBL/GenBank/DDBJ databases">
        <title>Genomic Encyclopedia of Type Strains, Phase IV (KMG-IV): sequencing the most valuable type-strain genomes for metagenomic binning, comparative biology and taxonomic classification.</title>
        <authorList>
            <person name="Goeker M."/>
        </authorList>
    </citation>
    <scope>NUCLEOTIDE SEQUENCE [LARGE SCALE GENOMIC DNA]</scope>
    <source>
        <strain evidence="1 2">DSM 22999</strain>
    </source>
</reference>
<evidence type="ECO:0008006" key="3">
    <source>
        <dbReference type="Google" id="ProtNLM"/>
    </source>
</evidence>
<accession>A0A2U0T5F9</accession>
<dbReference type="Proteomes" id="UP000245909">
    <property type="component" value="Unassembled WGS sequence"/>
</dbReference>
<dbReference type="OrthoDB" id="5690458at2"/>
<evidence type="ECO:0000313" key="1">
    <source>
        <dbReference type="EMBL" id="PVX38833.1"/>
    </source>
</evidence>
<protein>
    <recommendedName>
        <fullName evidence="3">Lipoprotein</fullName>
    </recommendedName>
</protein>
<dbReference type="RefSeq" id="WP_116631907.1">
    <property type="nucleotide sequence ID" value="NZ_QENU01000007.1"/>
</dbReference>
<dbReference type="AlphaFoldDB" id="A0A2U0T5F9"/>
<proteinExistence type="predicted"/>
<comment type="caution">
    <text evidence="1">The sequence shown here is derived from an EMBL/GenBank/DDBJ whole genome shotgun (WGS) entry which is preliminary data.</text>
</comment>
<gene>
    <name evidence="1" type="ORF">C8D76_10754</name>
</gene>
<name>A0A2U0T5F9_9PAST</name>
<dbReference type="PROSITE" id="PS51257">
    <property type="entry name" value="PROKAR_LIPOPROTEIN"/>
    <property type="match status" value="1"/>
</dbReference>
<organism evidence="1 2">
    <name type="scientific">Alitibacter langaaensis DSM 22999</name>
    <dbReference type="NCBI Taxonomy" id="1122935"/>
    <lineage>
        <taxon>Bacteria</taxon>
        <taxon>Pseudomonadati</taxon>
        <taxon>Pseudomonadota</taxon>
        <taxon>Gammaproteobacteria</taxon>
        <taxon>Pasteurellales</taxon>
        <taxon>Pasteurellaceae</taxon>
        <taxon>Alitibacter</taxon>
    </lineage>
</organism>
<evidence type="ECO:0000313" key="2">
    <source>
        <dbReference type="Proteomes" id="UP000245909"/>
    </source>
</evidence>
<keyword evidence="2" id="KW-1185">Reference proteome</keyword>
<sequence>MKKIFVFLTALLTGCTLTGTKNPLEIPQDQQVQLNAPKTIKHNNKTYKLKADHDLGTIARFVYFEGKDTATNWNSEIELLHDRNFENRDLTERVKLREKVYQNTGVKHFNLDKRDQALYSFVIYSPTETQKNWQVNVARGEDVAGCGFVQYQYILKVPRTQKLMNMGQVKLIGYLKKYVIDKELVRLAKLNWRWQCALPARSSTK</sequence>